<dbReference type="CDD" id="cd06170">
    <property type="entry name" value="LuxR_C_like"/>
    <property type="match status" value="1"/>
</dbReference>
<dbReference type="InterPro" id="IPR036388">
    <property type="entry name" value="WH-like_DNA-bd_sf"/>
</dbReference>
<dbReference type="Pfam" id="PF25873">
    <property type="entry name" value="WHD_MalT"/>
    <property type="match status" value="1"/>
</dbReference>
<dbReference type="InterPro" id="IPR007111">
    <property type="entry name" value="NACHT_NTPase"/>
</dbReference>
<dbReference type="SUPFAM" id="SSF52540">
    <property type="entry name" value="P-loop containing nucleoside triphosphate hydrolases"/>
    <property type="match status" value="1"/>
</dbReference>
<dbReference type="SUPFAM" id="SSF46894">
    <property type="entry name" value="C-terminal effector domain of the bipartite response regulators"/>
    <property type="match status" value="1"/>
</dbReference>
<comment type="caution">
    <text evidence="6">The sequence shown here is derived from an EMBL/GenBank/DDBJ whole genome shotgun (WGS) entry which is preliminary data.</text>
</comment>
<dbReference type="PROSITE" id="PS00622">
    <property type="entry name" value="HTH_LUXR_1"/>
    <property type="match status" value="1"/>
</dbReference>
<proteinExistence type="predicted"/>
<dbReference type="InterPro" id="IPR027417">
    <property type="entry name" value="P-loop_NTPase"/>
</dbReference>
<keyword evidence="1" id="KW-0805">Transcription regulation</keyword>
<evidence type="ECO:0000259" key="5">
    <source>
        <dbReference type="PROSITE" id="PS50837"/>
    </source>
</evidence>
<feature type="domain" description="HTH luxR-type" evidence="4">
    <location>
        <begin position="848"/>
        <end position="913"/>
    </location>
</feature>
<dbReference type="InterPro" id="IPR016032">
    <property type="entry name" value="Sig_transdc_resp-reg_C-effctor"/>
</dbReference>
<feature type="domain" description="NACHT" evidence="5">
    <location>
        <begin position="51"/>
        <end position="187"/>
    </location>
</feature>
<keyword evidence="2" id="KW-0238">DNA-binding</keyword>
<dbReference type="Proteomes" id="UP000249633">
    <property type="component" value="Unassembled WGS sequence"/>
</dbReference>
<dbReference type="GO" id="GO:0006355">
    <property type="term" value="P:regulation of DNA-templated transcription"/>
    <property type="evidence" value="ECO:0007669"/>
    <property type="project" value="InterPro"/>
</dbReference>
<evidence type="ECO:0000256" key="1">
    <source>
        <dbReference type="ARBA" id="ARBA00023015"/>
    </source>
</evidence>
<evidence type="ECO:0000313" key="6">
    <source>
        <dbReference type="EMBL" id="PZP36772.1"/>
    </source>
</evidence>
<keyword evidence="3" id="KW-0804">Transcription</keyword>
<dbReference type="SMART" id="SM00421">
    <property type="entry name" value="HTH_LUXR"/>
    <property type="match status" value="1"/>
</dbReference>
<dbReference type="Gene3D" id="3.40.50.300">
    <property type="entry name" value="P-loop containing nucleotide triphosphate hydrolases"/>
    <property type="match status" value="1"/>
</dbReference>
<evidence type="ECO:0000313" key="7">
    <source>
        <dbReference type="Proteomes" id="UP000249633"/>
    </source>
</evidence>
<dbReference type="PROSITE" id="PS50837">
    <property type="entry name" value="NACHT"/>
    <property type="match status" value="1"/>
</dbReference>
<dbReference type="InterPro" id="IPR041664">
    <property type="entry name" value="AAA_16"/>
</dbReference>
<dbReference type="PANTHER" id="PTHR44688">
    <property type="entry name" value="DNA-BINDING TRANSCRIPTIONAL ACTIVATOR DEVR_DOSR"/>
    <property type="match status" value="1"/>
</dbReference>
<dbReference type="PRINTS" id="PR00038">
    <property type="entry name" value="HTHLUXR"/>
</dbReference>
<dbReference type="Pfam" id="PF00196">
    <property type="entry name" value="GerE"/>
    <property type="match status" value="1"/>
</dbReference>
<dbReference type="PANTHER" id="PTHR44688:SF16">
    <property type="entry name" value="DNA-BINDING TRANSCRIPTIONAL ACTIVATOR DEVR_DOSR"/>
    <property type="match status" value="1"/>
</dbReference>
<dbReference type="GO" id="GO:0003677">
    <property type="term" value="F:DNA binding"/>
    <property type="evidence" value="ECO:0007669"/>
    <property type="project" value="UniProtKB-KW"/>
</dbReference>
<dbReference type="EMBL" id="QFOD01000001">
    <property type="protein sequence ID" value="PZP36772.1"/>
    <property type="molecule type" value="Genomic_DNA"/>
</dbReference>
<sequence>MTSGPPTRNAMSFAPQAFAPQTKFRTPRLRRDTLLRPELLQRALRGSEDARLLLVQAPAGFGKTTVLVQLADALSSSARAQLAWVSLDTDDNDSNRLFASLFGALATLSLDWPVPPQSLLAELHDAGPAARAALTPLLDALASRPGQRVVIVLDDLHHIDDDDALQLLDTLIDRLPPEALLLAGSRTPPRLSLARWRVSGELTELTPQDLQFAPDDLQRLCALRGDATLSTEGLAQAIERTRGWPAGLQLLLGHLRDAPPGDAAVGPQAQRHLFEYFAQEVLDELPPALRRFALHCAVLPELSPALCDAVMRQTDSLAMLEALQHRQLFVNLLDERVPVLRFHDLFRDFLRSELAREQPQLLPELHHRAALAETHGPRAVQHLLAAHCWEAAIARMLTCAEALLAEGAHQTLQRWIAQLPADQAAQHPELAELQALGAWARYDYPSAESHFLLAEAGYRRRGRNQDLLRLHGVLVMRARAHNSMGALHTAQQLREQCAGLPVDRRLALTVAGADCWQQGSTGPWQGLPDMLRTLVERVEEALRDGRGELLTPAINDLFNSFFVDTPGCVALYRRLRDACATLARQQPLAHWQVAVMGASCWPEYWHGERTQLLAAADRHLAQRDSLRHLPATWLDASQLRVLMALLRDDLPTAREAAAFEVGIVQQPTLAALAPSWTRSIHLTLARVHWWAQDGTALEALAPLMTPPRTPAEWPFVEQGRLLMLGQLALLQGRWPLAEQQLQHAVALAEQVRLSIFTGDPRLSLAWLHLQRRSPAQAWAVLQPVWEEMLQDDAIGAWLLEPPLVREGLLGTLPPDWLGRPGVAELVARLKAWSRDQPLPTPGLHAARGAPDLSGLSEREREVIVLMAAGHSNKQIARDLDLSPHTVKRHVANILNKLGLDSRTQAAAYWHGRQSAPGGSTA</sequence>
<accession>A0A2W5G0E6</accession>
<protein>
    <recommendedName>
        <fullName evidence="8">HTH luxR-type domain-containing protein</fullName>
    </recommendedName>
</protein>
<evidence type="ECO:0000256" key="2">
    <source>
        <dbReference type="ARBA" id="ARBA00023125"/>
    </source>
</evidence>
<evidence type="ECO:0000256" key="3">
    <source>
        <dbReference type="ARBA" id="ARBA00023163"/>
    </source>
</evidence>
<dbReference type="InterPro" id="IPR059106">
    <property type="entry name" value="WHD_MalT"/>
</dbReference>
<organism evidence="6 7">
    <name type="scientific">Roseateles depolymerans</name>
    <dbReference type="NCBI Taxonomy" id="76731"/>
    <lineage>
        <taxon>Bacteria</taxon>
        <taxon>Pseudomonadati</taxon>
        <taxon>Pseudomonadota</taxon>
        <taxon>Betaproteobacteria</taxon>
        <taxon>Burkholderiales</taxon>
        <taxon>Sphaerotilaceae</taxon>
        <taxon>Roseateles</taxon>
    </lineage>
</organism>
<dbReference type="InterPro" id="IPR000792">
    <property type="entry name" value="Tscrpt_reg_LuxR_C"/>
</dbReference>
<reference evidence="6 7" key="1">
    <citation type="submission" date="2017-08" db="EMBL/GenBank/DDBJ databases">
        <title>Infants hospitalized years apart are colonized by the same room-sourced microbial strains.</title>
        <authorList>
            <person name="Brooks B."/>
            <person name="Olm M.R."/>
            <person name="Firek B.A."/>
            <person name="Baker R."/>
            <person name="Thomas B.C."/>
            <person name="Morowitz M.J."/>
            <person name="Banfield J.F."/>
        </authorList>
    </citation>
    <scope>NUCLEOTIDE SEQUENCE [LARGE SCALE GENOMIC DNA]</scope>
    <source>
        <strain evidence="6">S2_012_000_R2_81</strain>
    </source>
</reference>
<name>A0A2W5G0E6_9BURK</name>
<dbReference type="Gene3D" id="1.10.10.10">
    <property type="entry name" value="Winged helix-like DNA-binding domain superfamily/Winged helix DNA-binding domain"/>
    <property type="match status" value="1"/>
</dbReference>
<evidence type="ECO:0008006" key="8">
    <source>
        <dbReference type="Google" id="ProtNLM"/>
    </source>
</evidence>
<dbReference type="AlphaFoldDB" id="A0A2W5G0E6"/>
<gene>
    <name evidence="6" type="ORF">DI603_02115</name>
</gene>
<dbReference type="PROSITE" id="PS50043">
    <property type="entry name" value="HTH_LUXR_2"/>
    <property type="match status" value="1"/>
</dbReference>
<dbReference type="Pfam" id="PF13191">
    <property type="entry name" value="AAA_16"/>
    <property type="match status" value="1"/>
</dbReference>
<evidence type="ECO:0000259" key="4">
    <source>
        <dbReference type="PROSITE" id="PS50043"/>
    </source>
</evidence>